<organism evidence="1 2">
    <name type="scientific">Robiginitalea myxolifaciens</name>
    <dbReference type="NCBI Taxonomy" id="400055"/>
    <lineage>
        <taxon>Bacteria</taxon>
        <taxon>Pseudomonadati</taxon>
        <taxon>Bacteroidota</taxon>
        <taxon>Flavobacteriia</taxon>
        <taxon>Flavobacteriales</taxon>
        <taxon>Flavobacteriaceae</taxon>
        <taxon>Robiginitalea</taxon>
    </lineage>
</organism>
<dbReference type="Proteomes" id="UP000199534">
    <property type="component" value="Unassembled WGS sequence"/>
</dbReference>
<evidence type="ECO:0000313" key="1">
    <source>
        <dbReference type="EMBL" id="SFR35351.1"/>
    </source>
</evidence>
<dbReference type="EMBL" id="FOYQ01000001">
    <property type="protein sequence ID" value="SFR35351.1"/>
    <property type="molecule type" value="Genomic_DNA"/>
</dbReference>
<dbReference type="AlphaFoldDB" id="A0A1I6FZN3"/>
<name>A0A1I6FZN3_9FLAO</name>
<protein>
    <submittedName>
        <fullName evidence="1">Uncharacterized protein</fullName>
    </submittedName>
</protein>
<reference evidence="1 2" key="1">
    <citation type="submission" date="2016-10" db="EMBL/GenBank/DDBJ databases">
        <authorList>
            <person name="de Groot N.N."/>
        </authorList>
    </citation>
    <scope>NUCLEOTIDE SEQUENCE [LARGE SCALE GENOMIC DNA]</scope>
    <source>
        <strain evidence="1 2">DSM 21019</strain>
    </source>
</reference>
<gene>
    <name evidence="1" type="ORF">SAMN04490243_0977</name>
</gene>
<dbReference type="STRING" id="400055.SAMN04490243_0977"/>
<accession>A0A1I6FZN3</accession>
<sequence length="71" mass="7991">MQNLEVMPDMKRCFFFFSGLVLSILCFVIVEAKHQPTLDPQADEIISDPVVSSASEYQTKEAPDLNLDKSL</sequence>
<proteinExistence type="predicted"/>
<keyword evidence="2" id="KW-1185">Reference proteome</keyword>
<evidence type="ECO:0000313" key="2">
    <source>
        <dbReference type="Proteomes" id="UP000199534"/>
    </source>
</evidence>